<feature type="domain" description="PE-PPE" evidence="1">
    <location>
        <begin position="114"/>
        <end position="346"/>
    </location>
</feature>
<proteinExistence type="predicted"/>
<evidence type="ECO:0000313" key="3">
    <source>
        <dbReference type="Proteomes" id="UP000465263"/>
    </source>
</evidence>
<dbReference type="Proteomes" id="UP000465263">
    <property type="component" value="Unassembled WGS sequence"/>
</dbReference>
<name>A0A7I9XLZ3_9MYCO</name>
<sequence>MTFCCCGVIIDSNFVREVVMTTVDSRNLRSLGAVPLAAATIAALGVAPAVTPGLAATVKTVVAQATLLDTQSWIMGGSGLPVPPPEYLAALTDRFLDPATPKFAGQPLFPVDVTNALFTPEGLYPLTGVKSLTLDTSLDQGVEILHQKIMQETAAGNDLVVLGYSQSGVINALEIEQLLSMPEDERPGADELSFVMLGSPSTPDGGLLSRFDLTSLNPNLPELSLPSLGVTFSGGTPADTPWETAFYTQEYDGFADFPKYPLNLLADINAFMGIMFVHGTYPSLTDEQLASAIELPVSDGYTGNTQYFMIPTENLPLLEPLRGSGFGNAIADLLQPSLRVLVNLGYGDIEHGWSQGPADVSTPFGLFPDVSMQDVFTALVNGAEQGWTDFVDALQNLSSSSAADLIGGDMLGSADFVMPSLTDIVNTFTSAAATLYATLLPTADILNALVTTLPAYTTTLFFQELASGDLLNAIGLPMAATTGLVTMAAGFELEVMLGAFSSIQADFADLFS</sequence>
<dbReference type="InterPro" id="IPR013228">
    <property type="entry name" value="PE-PPE_C"/>
</dbReference>
<accession>A0A7I9XLZ3</accession>
<dbReference type="AlphaFoldDB" id="A0A7I9XLZ3"/>
<dbReference type="EMBL" id="BLKV01000001">
    <property type="protein sequence ID" value="GFG70580.1"/>
    <property type="molecule type" value="Genomic_DNA"/>
</dbReference>
<keyword evidence="3" id="KW-1185">Reference proteome</keyword>
<reference evidence="2 3" key="1">
    <citation type="journal article" date="2019" name="Emerg. Microbes Infect.">
        <title>Comprehensive subspecies identification of 175 nontuberculous mycobacteria species based on 7547 genomic profiles.</title>
        <authorList>
            <person name="Matsumoto Y."/>
            <person name="Kinjo T."/>
            <person name="Motooka D."/>
            <person name="Nabeya D."/>
            <person name="Jung N."/>
            <person name="Uechi K."/>
            <person name="Horii T."/>
            <person name="Iida T."/>
            <person name="Fujita J."/>
            <person name="Nakamura S."/>
        </authorList>
    </citation>
    <scope>NUCLEOTIDE SEQUENCE [LARGE SCALE GENOMIC DNA]</scope>
    <source>
        <strain evidence="2 3">JCM 16017</strain>
    </source>
</reference>
<protein>
    <submittedName>
        <fullName evidence="2">PE family protein</fullName>
    </submittedName>
</protein>
<comment type="caution">
    <text evidence="2">The sequence shown here is derived from an EMBL/GenBank/DDBJ whole genome shotgun (WGS) entry which is preliminary data.</text>
</comment>
<dbReference type="Pfam" id="PF08237">
    <property type="entry name" value="PE-PPE"/>
    <property type="match status" value="1"/>
</dbReference>
<organism evidence="2 3">
    <name type="scientific">Mycolicibacter senuensis</name>
    <dbReference type="NCBI Taxonomy" id="386913"/>
    <lineage>
        <taxon>Bacteria</taxon>
        <taxon>Bacillati</taxon>
        <taxon>Actinomycetota</taxon>
        <taxon>Actinomycetes</taxon>
        <taxon>Mycobacteriales</taxon>
        <taxon>Mycobacteriaceae</taxon>
        <taxon>Mycolicibacter</taxon>
    </lineage>
</organism>
<evidence type="ECO:0000259" key="1">
    <source>
        <dbReference type="Pfam" id="PF08237"/>
    </source>
</evidence>
<gene>
    <name evidence="2" type="primary">PE2_2</name>
    <name evidence="2" type="ORF">MSEN_23000</name>
</gene>
<evidence type="ECO:0000313" key="2">
    <source>
        <dbReference type="EMBL" id="GFG70580.1"/>
    </source>
</evidence>